<dbReference type="AlphaFoldDB" id="A0A9P6STE8"/>
<protein>
    <recommendedName>
        <fullName evidence="4">Extracellular membrane protein CFEM domain-containing protein</fullName>
    </recommendedName>
</protein>
<keyword evidence="3" id="KW-1185">Reference proteome</keyword>
<name>A0A9P6STE8_9FUNG</name>
<keyword evidence="1" id="KW-0732">Signal</keyword>
<comment type="caution">
    <text evidence="2">The sequence shown here is derived from an EMBL/GenBank/DDBJ whole genome shotgun (WGS) entry which is preliminary data.</text>
</comment>
<dbReference type="EMBL" id="JAAAID010003158">
    <property type="protein sequence ID" value="KAG0000246.1"/>
    <property type="molecule type" value="Genomic_DNA"/>
</dbReference>
<organism evidence="2 3">
    <name type="scientific">Entomortierella chlamydospora</name>
    <dbReference type="NCBI Taxonomy" id="101097"/>
    <lineage>
        <taxon>Eukaryota</taxon>
        <taxon>Fungi</taxon>
        <taxon>Fungi incertae sedis</taxon>
        <taxon>Mucoromycota</taxon>
        <taxon>Mortierellomycotina</taxon>
        <taxon>Mortierellomycetes</taxon>
        <taxon>Mortierellales</taxon>
        <taxon>Mortierellaceae</taxon>
        <taxon>Entomortierella</taxon>
    </lineage>
</organism>
<proteinExistence type="predicted"/>
<evidence type="ECO:0008006" key="4">
    <source>
        <dbReference type="Google" id="ProtNLM"/>
    </source>
</evidence>
<dbReference type="Proteomes" id="UP000703661">
    <property type="component" value="Unassembled WGS sequence"/>
</dbReference>
<accession>A0A9P6STE8</accession>
<feature type="chain" id="PRO_5040213254" description="Extracellular membrane protein CFEM domain-containing protein" evidence="1">
    <location>
        <begin position="20"/>
        <end position="99"/>
    </location>
</feature>
<sequence length="99" mass="10281">MKSFATIASTLAVIATVSAIGPVDPNKLPTGWCMMYTDGCSEDVAPVICGANSTITSTCNSTFSNDLVCTSFKVSCLCTPATGGEQKDLSLEALNNTFE</sequence>
<evidence type="ECO:0000313" key="3">
    <source>
        <dbReference type="Proteomes" id="UP000703661"/>
    </source>
</evidence>
<evidence type="ECO:0000313" key="2">
    <source>
        <dbReference type="EMBL" id="KAG0000246.1"/>
    </source>
</evidence>
<reference evidence="2" key="1">
    <citation type="journal article" date="2020" name="Fungal Divers.">
        <title>Resolving the Mortierellaceae phylogeny through synthesis of multi-gene phylogenetics and phylogenomics.</title>
        <authorList>
            <person name="Vandepol N."/>
            <person name="Liber J."/>
            <person name="Desiro A."/>
            <person name="Na H."/>
            <person name="Kennedy M."/>
            <person name="Barry K."/>
            <person name="Grigoriev I.V."/>
            <person name="Miller A.N."/>
            <person name="O'Donnell K."/>
            <person name="Stajich J.E."/>
            <person name="Bonito G."/>
        </authorList>
    </citation>
    <scope>NUCLEOTIDE SEQUENCE</scope>
    <source>
        <strain evidence="2">NRRL 2769</strain>
    </source>
</reference>
<feature type="non-terminal residue" evidence="2">
    <location>
        <position position="99"/>
    </location>
</feature>
<gene>
    <name evidence="2" type="ORF">BGZ80_006395</name>
</gene>
<feature type="signal peptide" evidence="1">
    <location>
        <begin position="1"/>
        <end position="19"/>
    </location>
</feature>
<evidence type="ECO:0000256" key="1">
    <source>
        <dbReference type="SAM" id="SignalP"/>
    </source>
</evidence>